<protein>
    <submittedName>
        <fullName evidence="2">Uncharacterized protein</fullName>
    </submittedName>
</protein>
<proteinExistence type="predicted"/>
<keyword evidence="1" id="KW-0472">Membrane</keyword>
<feature type="transmembrane region" description="Helical" evidence="1">
    <location>
        <begin position="6"/>
        <end position="27"/>
    </location>
</feature>
<reference evidence="2 3" key="1">
    <citation type="submission" date="2020-07" db="EMBL/GenBank/DDBJ databases">
        <title>Complete genome sequence analysis of Acidithiobacillus ferrivorans XJFY6S-08 reveals extreme environmental adaptation to alpine acid mine drainage.</title>
        <authorList>
            <person name="Yan L."/>
            <person name="Ni Y."/>
        </authorList>
    </citation>
    <scope>NUCLEOTIDE SEQUENCE [LARGE SCALE GENOMIC DNA]</scope>
    <source>
        <strain evidence="2 3">XJFY6S-08</strain>
    </source>
</reference>
<evidence type="ECO:0000256" key="1">
    <source>
        <dbReference type="SAM" id="Phobius"/>
    </source>
</evidence>
<evidence type="ECO:0000313" key="3">
    <source>
        <dbReference type="Proteomes" id="UP000595420"/>
    </source>
</evidence>
<dbReference type="AlphaFoldDB" id="A0A7T5BGW3"/>
<dbReference type="EMBL" id="CP059488">
    <property type="protein sequence ID" value="QQD72776.1"/>
    <property type="molecule type" value="Genomic_DNA"/>
</dbReference>
<organism evidence="2 3">
    <name type="scientific">Acidithiobacillus ferrivorans</name>
    <dbReference type="NCBI Taxonomy" id="160808"/>
    <lineage>
        <taxon>Bacteria</taxon>
        <taxon>Pseudomonadati</taxon>
        <taxon>Pseudomonadota</taxon>
        <taxon>Acidithiobacillia</taxon>
        <taxon>Acidithiobacillales</taxon>
        <taxon>Acidithiobacillaceae</taxon>
        <taxon>Acidithiobacillus</taxon>
    </lineage>
</organism>
<dbReference type="Proteomes" id="UP000595420">
    <property type="component" value="Chromosome"/>
</dbReference>
<evidence type="ECO:0000313" key="2">
    <source>
        <dbReference type="EMBL" id="QQD72776.1"/>
    </source>
</evidence>
<sequence length="133" mass="15124">MLKIVMLYNGLAVHCMAGMMISTNMIFTEHSRLEYNKIFSINETKFGRGHALPDGETVVGGQGSSKHAAATTGALLRRQEKRARQAQTWTNLSRDDSQDRARLDKVFHKENKRQLRELVRDHVSVGYVIYCSK</sequence>
<gene>
    <name evidence="2" type="ORF">H2515_15800</name>
</gene>
<keyword evidence="1" id="KW-1133">Transmembrane helix</keyword>
<name>A0A7T5BGW3_9PROT</name>
<accession>A0A7T5BGW3</accession>
<keyword evidence="1" id="KW-0812">Transmembrane</keyword>